<dbReference type="PROSITE" id="PS52050">
    <property type="entry name" value="WYL"/>
    <property type="match status" value="1"/>
</dbReference>
<comment type="caution">
    <text evidence="4">The sequence shown here is derived from an EMBL/GenBank/DDBJ whole genome shotgun (WGS) entry which is preliminary data.</text>
</comment>
<proteinExistence type="predicted"/>
<evidence type="ECO:0000256" key="2">
    <source>
        <dbReference type="ARBA" id="ARBA00023163"/>
    </source>
</evidence>
<dbReference type="EMBL" id="JACYTO010000002">
    <property type="protein sequence ID" value="MBD8503320.1"/>
    <property type="molecule type" value="Genomic_DNA"/>
</dbReference>
<dbReference type="InterPro" id="IPR013196">
    <property type="entry name" value="HTH_11"/>
</dbReference>
<accession>A0ABR9BAE0</accession>
<dbReference type="PANTHER" id="PTHR34580:SF3">
    <property type="entry name" value="PROTEIN PAFB"/>
    <property type="match status" value="1"/>
</dbReference>
<dbReference type="InterPro" id="IPR036388">
    <property type="entry name" value="WH-like_DNA-bd_sf"/>
</dbReference>
<dbReference type="Proteomes" id="UP000603602">
    <property type="component" value="Unassembled WGS sequence"/>
</dbReference>
<name>A0ABR9BAE0_9RHOO</name>
<sequence>MRPADRLFQIILMLRNGRVLTARALAEALEVSERTIYRDIADLIASGAPIDGEAGVGYRLRRGYQVPPLMFTGDELEALVIGAKLVQAWADPALGQAAAQAMARIEAVLPRALEERIAASEMRYCAPGFMQPAALREPMTLLREGMEKGRKVQVRYRRADGEVSLRTLWPLGLVFWGHCWTLGAWCELRQSFRTFRVDRIEAVEPGAERFDDRYGHLWKAYLAEAQDDGSAVG</sequence>
<dbReference type="Pfam" id="PF08279">
    <property type="entry name" value="HTH_11"/>
    <property type="match status" value="1"/>
</dbReference>
<dbReference type="Pfam" id="PF13280">
    <property type="entry name" value="WYL"/>
    <property type="match status" value="1"/>
</dbReference>
<dbReference type="PANTHER" id="PTHR34580">
    <property type="match status" value="1"/>
</dbReference>
<dbReference type="InterPro" id="IPR036390">
    <property type="entry name" value="WH_DNA-bd_sf"/>
</dbReference>
<keyword evidence="1" id="KW-0805">Transcription regulation</keyword>
<evidence type="ECO:0000313" key="4">
    <source>
        <dbReference type="EMBL" id="MBD8503320.1"/>
    </source>
</evidence>
<dbReference type="InterPro" id="IPR026881">
    <property type="entry name" value="WYL_dom"/>
</dbReference>
<evidence type="ECO:0000259" key="3">
    <source>
        <dbReference type="PROSITE" id="PS51000"/>
    </source>
</evidence>
<evidence type="ECO:0000313" key="5">
    <source>
        <dbReference type="Proteomes" id="UP000603602"/>
    </source>
</evidence>
<organism evidence="4 5">
    <name type="scientific">Thauera sedimentorum</name>
    <dbReference type="NCBI Taxonomy" id="2767595"/>
    <lineage>
        <taxon>Bacteria</taxon>
        <taxon>Pseudomonadati</taxon>
        <taxon>Pseudomonadota</taxon>
        <taxon>Betaproteobacteria</taxon>
        <taxon>Rhodocyclales</taxon>
        <taxon>Zoogloeaceae</taxon>
        <taxon>Thauera</taxon>
    </lineage>
</organism>
<gene>
    <name evidence="4" type="ORF">IFO67_10550</name>
</gene>
<protein>
    <submittedName>
        <fullName evidence="4">YafY family transcriptional regulator</fullName>
    </submittedName>
</protein>
<feature type="domain" description="HTH deoR-type" evidence="3">
    <location>
        <begin position="3"/>
        <end position="58"/>
    </location>
</feature>
<evidence type="ECO:0000256" key="1">
    <source>
        <dbReference type="ARBA" id="ARBA00023015"/>
    </source>
</evidence>
<keyword evidence="2" id="KW-0804">Transcription</keyword>
<dbReference type="PROSITE" id="PS51000">
    <property type="entry name" value="HTH_DEOR_2"/>
    <property type="match status" value="1"/>
</dbReference>
<dbReference type="SUPFAM" id="SSF46785">
    <property type="entry name" value="Winged helix' DNA-binding domain"/>
    <property type="match status" value="1"/>
</dbReference>
<keyword evidence="5" id="KW-1185">Reference proteome</keyword>
<reference evidence="5" key="1">
    <citation type="submission" date="2023-07" db="EMBL/GenBank/DDBJ databases">
        <title>Thauera sp. CAU 1555 isolated from sand of Yaerae Beach.</title>
        <authorList>
            <person name="Kim W."/>
        </authorList>
    </citation>
    <scope>NUCLEOTIDE SEQUENCE [LARGE SCALE GENOMIC DNA]</scope>
    <source>
        <strain evidence="5">CAU 1555</strain>
    </source>
</reference>
<dbReference type="InterPro" id="IPR051534">
    <property type="entry name" value="CBASS_pafABC_assoc_protein"/>
</dbReference>
<dbReference type="Gene3D" id="1.10.10.10">
    <property type="entry name" value="Winged helix-like DNA-binding domain superfamily/Winged helix DNA-binding domain"/>
    <property type="match status" value="1"/>
</dbReference>
<dbReference type="InterPro" id="IPR001034">
    <property type="entry name" value="DeoR_HTH"/>
</dbReference>